<evidence type="ECO:0000313" key="8">
    <source>
        <dbReference type="Proteomes" id="UP000019063"/>
    </source>
</evidence>
<dbReference type="PANTHER" id="PTHR33931:SF2">
    <property type="entry name" value="HOLIN-LIKE PROTEIN CIDA"/>
    <property type="match status" value="1"/>
</dbReference>
<keyword evidence="3 6" id="KW-0812">Transmembrane</keyword>
<dbReference type="AlphaFoldDB" id="W4HII9"/>
<dbReference type="eggNOG" id="COG1380">
    <property type="taxonomic scope" value="Bacteria"/>
</dbReference>
<keyword evidence="2" id="KW-1003">Cell membrane</keyword>
<feature type="transmembrane region" description="Helical" evidence="6">
    <location>
        <begin position="29"/>
        <end position="46"/>
    </location>
</feature>
<evidence type="ECO:0000256" key="2">
    <source>
        <dbReference type="ARBA" id="ARBA00022475"/>
    </source>
</evidence>
<dbReference type="PATRIC" id="fig|1317118.6.peg.2894"/>
<gene>
    <name evidence="7" type="ORF">ATO8_14072</name>
</gene>
<evidence type="ECO:0000256" key="6">
    <source>
        <dbReference type="SAM" id="Phobius"/>
    </source>
</evidence>
<dbReference type="PANTHER" id="PTHR33931">
    <property type="entry name" value="HOLIN-LIKE PROTEIN CIDA-RELATED"/>
    <property type="match status" value="1"/>
</dbReference>
<comment type="caution">
    <text evidence="7">The sequence shown here is derived from an EMBL/GenBank/DDBJ whole genome shotgun (WGS) entry which is preliminary data.</text>
</comment>
<evidence type="ECO:0000313" key="7">
    <source>
        <dbReference type="EMBL" id="ETW12228.1"/>
    </source>
</evidence>
<evidence type="ECO:0000256" key="3">
    <source>
        <dbReference type="ARBA" id="ARBA00022692"/>
    </source>
</evidence>
<dbReference type="STRING" id="1379903.ATO8_14072"/>
<comment type="subcellular location">
    <subcellularLocation>
        <location evidence="1">Cell membrane</location>
        <topology evidence="1">Multi-pass membrane protein</topology>
    </subcellularLocation>
</comment>
<feature type="transmembrane region" description="Helical" evidence="6">
    <location>
        <begin position="85"/>
        <end position="108"/>
    </location>
</feature>
<sequence length="123" mass="12405">MIRNIAVLLVFQLAGETLARGLGLTVPGPVLGLAGLFALFALRPAVADRMRETCRGLLGHLSLLFVPAGVGVTAHLTTFGADGPALLAALVGSTVLAILAGVFAFLAVARLTGSEAAEEPSDG</sequence>
<organism evidence="7 8">
    <name type="scientific">Roseivivax marinus</name>
    <dbReference type="NCBI Taxonomy" id="1379903"/>
    <lineage>
        <taxon>Bacteria</taxon>
        <taxon>Pseudomonadati</taxon>
        <taxon>Pseudomonadota</taxon>
        <taxon>Alphaproteobacteria</taxon>
        <taxon>Rhodobacterales</taxon>
        <taxon>Roseobacteraceae</taxon>
        <taxon>Roseivivax</taxon>
    </lineage>
</organism>
<feature type="transmembrane region" description="Helical" evidence="6">
    <location>
        <begin position="58"/>
        <end position="79"/>
    </location>
</feature>
<protein>
    <submittedName>
        <fullName evidence="7">LrgA family protein</fullName>
    </submittedName>
</protein>
<dbReference type="InterPro" id="IPR005538">
    <property type="entry name" value="LrgA/CidA"/>
</dbReference>
<keyword evidence="8" id="KW-1185">Reference proteome</keyword>
<name>W4HII9_9RHOB</name>
<keyword evidence="5 6" id="KW-0472">Membrane</keyword>
<dbReference type="Proteomes" id="UP000019063">
    <property type="component" value="Unassembled WGS sequence"/>
</dbReference>
<keyword evidence="4 6" id="KW-1133">Transmembrane helix</keyword>
<reference evidence="7 8" key="1">
    <citation type="journal article" date="2014" name="Antonie Van Leeuwenhoek">
        <title>Roseivivax atlanticus sp. nov., isolated from surface seawater of the Atlantic Ocean.</title>
        <authorList>
            <person name="Li G."/>
            <person name="Lai Q."/>
            <person name="Liu X."/>
            <person name="Sun F."/>
            <person name="Shao Z."/>
        </authorList>
    </citation>
    <scope>NUCLEOTIDE SEQUENCE [LARGE SCALE GENOMIC DNA]</scope>
    <source>
        <strain evidence="7 8">22II-s10s</strain>
    </source>
</reference>
<accession>W4HII9</accession>
<evidence type="ECO:0000256" key="1">
    <source>
        <dbReference type="ARBA" id="ARBA00004651"/>
    </source>
</evidence>
<dbReference type="EMBL" id="AQQW01000008">
    <property type="protein sequence ID" value="ETW12228.1"/>
    <property type="molecule type" value="Genomic_DNA"/>
</dbReference>
<dbReference type="Pfam" id="PF03788">
    <property type="entry name" value="LrgA"/>
    <property type="match status" value="1"/>
</dbReference>
<dbReference type="RefSeq" id="WP_043845245.1">
    <property type="nucleotide sequence ID" value="NZ_AQQW01000008.1"/>
</dbReference>
<evidence type="ECO:0000256" key="5">
    <source>
        <dbReference type="ARBA" id="ARBA00023136"/>
    </source>
</evidence>
<dbReference type="GO" id="GO:0005886">
    <property type="term" value="C:plasma membrane"/>
    <property type="evidence" value="ECO:0007669"/>
    <property type="project" value="UniProtKB-SubCell"/>
</dbReference>
<proteinExistence type="predicted"/>
<evidence type="ECO:0000256" key="4">
    <source>
        <dbReference type="ARBA" id="ARBA00022989"/>
    </source>
</evidence>